<dbReference type="Pfam" id="PF12679">
    <property type="entry name" value="ABC2_membrane_2"/>
    <property type="match status" value="1"/>
</dbReference>
<organism evidence="3 4">
    <name type="scientific">Stieleria maiorica</name>
    <dbReference type="NCBI Taxonomy" id="2795974"/>
    <lineage>
        <taxon>Bacteria</taxon>
        <taxon>Pseudomonadati</taxon>
        <taxon>Planctomycetota</taxon>
        <taxon>Planctomycetia</taxon>
        <taxon>Pirellulales</taxon>
        <taxon>Pirellulaceae</taxon>
        <taxon>Stieleria</taxon>
    </lineage>
</organism>
<feature type="transmembrane region" description="Helical" evidence="1">
    <location>
        <begin position="415"/>
        <end position="434"/>
    </location>
</feature>
<feature type="transmembrane region" description="Helical" evidence="1">
    <location>
        <begin position="624"/>
        <end position="642"/>
    </location>
</feature>
<feature type="transmembrane region" description="Helical" evidence="1">
    <location>
        <begin position="504"/>
        <end position="523"/>
    </location>
</feature>
<name>A0A5B9M8F0_9BACT</name>
<dbReference type="InterPro" id="IPR003675">
    <property type="entry name" value="Rce1/LyrA-like_dom"/>
</dbReference>
<dbReference type="PANTHER" id="PTHR43471:SF3">
    <property type="entry name" value="ABC TRANSPORTER PERMEASE PROTEIN NATB"/>
    <property type="match status" value="1"/>
</dbReference>
<dbReference type="EMBL" id="CP036264">
    <property type="protein sequence ID" value="QEF96953.1"/>
    <property type="molecule type" value="Genomic_DNA"/>
</dbReference>
<proteinExistence type="predicted"/>
<feature type="transmembrane region" description="Helical" evidence="1">
    <location>
        <begin position="543"/>
        <end position="561"/>
    </location>
</feature>
<feature type="transmembrane region" description="Helical" evidence="1">
    <location>
        <begin position="474"/>
        <end position="492"/>
    </location>
</feature>
<dbReference type="GO" id="GO:0004190">
    <property type="term" value="F:aspartic-type endopeptidase activity"/>
    <property type="evidence" value="ECO:0007669"/>
    <property type="project" value="InterPro"/>
</dbReference>
<feature type="transmembrane region" description="Helical" evidence="1">
    <location>
        <begin position="709"/>
        <end position="727"/>
    </location>
</feature>
<dbReference type="RefSeq" id="WP_147866694.1">
    <property type="nucleotide sequence ID" value="NZ_CP036264.1"/>
</dbReference>
<reference evidence="3 4" key="1">
    <citation type="submission" date="2019-02" db="EMBL/GenBank/DDBJ databases">
        <title>Planctomycetal bacteria perform biofilm scaping via a novel small molecule.</title>
        <authorList>
            <person name="Jeske O."/>
            <person name="Boedeker C."/>
            <person name="Wiegand S."/>
            <person name="Breitling P."/>
            <person name="Kallscheuer N."/>
            <person name="Jogler M."/>
            <person name="Rohde M."/>
            <person name="Petersen J."/>
            <person name="Medema M.H."/>
            <person name="Surup F."/>
            <person name="Jogler C."/>
        </authorList>
    </citation>
    <scope>NUCLEOTIDE SEQUENCE [LARGE SCALE GENOMIC DNA]</scope>
    <source>
        <strain evidence="3 4">Mal15</strain>
    </source>
</reference>
<feature type="transmembrane region" description="Helical" evidence="1">
    <location>
        <begin position="286"/>
        <end position="312"/>
    </location>
</feature>
<feature type="transmembrane region" description="Helical" evidence="1">
    <location>
        <begin position="582"/>
        <end position="604"/>
    </location>
</feature>
<evidence type="ECO:0000259" key="2">
    <source>
        <dbReference type="PROSITE" id="PS50175"/>
    </source>
</evidence>
<feature type="transmembrane region" description="Helical" evidence="1">
    <location>
        <begin position="41"/>
        <end position="63"/>
    </location>
</feature>
<dbReference type="GO" id="GO:0006508">
    <property type="term" value="P:proteolysis"/>
    <property type="evidence" value="ECO:0007669"/>
    <property type="project" value="InterPro"/>
</dbReference>
<dbReference type="AlphaFoldDB" id="A0A5B9M8F0"/>
<protein>
    <submittedName>
        <fullName evidence="3">ABC-2 family transporter protein</fullName>
    </submittedName>
</protein>
<keyword evidence="1" id="KW-1133">Transmembrane helix</keyword>
<keyword evidence="4" id="KW-1185">Reference proteome</keyword>
<evidence type="ECO:0000256" key="1">
    <source>
        <dbReference type="SAM" id="Phobius"/>
    </source>
</evidence>
<dbReference type="PANTHER" id="PTHR43471">
    <property type="entry name" value="ABC TRANSPORTER PERMEASE"/>
    <property type="match status" value="1"/>
</dbReference>
<sequence length="756" mass="82549">MSDSSKAIRQKAATAGKPRLAAVWLIYLREMRDQLRDRRTLFTIAVLPIMLYPLVGMLLLQIAQFTRQNPTSVCVVGTENIEDAPPLFEGESFAPHLIEQPEALELLTYRWDELSGDRPVREKANQWVKTGAFDLVVLIPPAFKEIGLMGDLVGTDFKSPHSDDQAKTDIELLFNVGSDQSVVAKGRVAGVLAAWRGEWIKERLSGVGIDAELLLPFEWSDQNIAPQRTREAAFWSKLLPFIMLVWAMTGAFYPAVDLVAGEKERGTLETLLCSPALRSEIVWGKLGAVASFSMLTALLNAGSMLVTSSLVFQHMGVGGAGGSLGAPPLVPMLWLFVALVPLSCLFSALALAVAAMAQSSKEGQYYLMPLMMVTLPLVMLPMLPGTTLNIGTSLIPVSGMFLLVRALVEGQYGTALFYVPMVATVTGCCLWLAARWARRQFEDESVLFGGGEQWELGMWVRHLWRDRQLAATPAQAYACGAIILVTLFFARLTITEMPQDLTGIAKLVMMPQVLIVFPALVMATMMTKSIRQSLRIRMPHWTTLPLAVLFGVTLHPSYVMLSKMINHVYPVSEQTAAAMKPFAEQIASAPWATVVLLMALLPAICEELAFRGFIFGGLVREKGKLRAVVLTAIMFGISHGVLQQSIAASVMGIALGWITLRTGSIIPCILIHFTNNALSVSLERITESGWAGASVFLTQTDLGPSYQPFWTLISMGIATTCLLYFGTVSPATDESESEFIGSHHDYVDPTASLASA</sequence>
<feature type="domain" description="Peptidase A2" evidence="2">
    <location>
        <begin position="170"/>
        <end position="208"/>
    </location>
</feature>
<gene>
    <name evidence="3" type="ORF">Mal15_09830</name>
</gene>
<dbReference type="GO" id="GO:0005886">
    <property type="term" value="C:plasma membrane"/>
    <property type="evidence" value="ECO:0007669"/>
    <property type="project" value="UniProtKB-SubCell"/>
</dbReference>
<evidence type="ECO:0000313" key="4">
    <source>
        <dbReference type="Proteomes" id="UP000321353"/>
    </source>
</evidence>
<dbReference type="PROSITE" id="PS50175">
    <property type="entry name" value="ASP_PROT_RETROV"/>
    <property type="match status" value="1"/>
</dbReference>
<dbReference type="Proteomes" id="UP000321353">
    <property type="component" value="Chromosome"/>
</dbReference>
<dbReference type="GO" id="GO:0080120">
    <property type="term" value="P:CAAX-box protein maturation"/>
    <property type="evidence" value="ECO:0007669"/>
    <property type="project" value="UniProtKB-ARBA"/>
</dbReference>
<feature type="transmembrane region" description="Helical" evidence="1">
    <location>
        <begin position="238"/>
        <end position="256"/>
    </location>
</feature>
<accession>A0A5B9M8F0</accession>
<dbReference type="InterPro" id="IPR001995">
    <property type="entry name" value="Peptidase_A2_cat"/>
</dbReference>
<dbReference type="KEGG" id="smam:Mal15_09830"/>
<dbReference type="GO" id="GO:0140359">
    <property type="term" value="F:ABC-type transporter activity"/>
    <property type="evidence" value="ECO:0007669"/>
    <property type="project" value="InterPro"/>
</dbReference>
<evidence type="ECO:0000313" key="3">
    <source>
        <dbReference type="EMBL" id="QEF96953.1"/>
    </source>
</evidence>
<dbReference type="NCBIfam" id="NF041647">
    <property type="entry name" value="ABC_perm_CPBP"/>
    <property type="match status" value="1"/>
</dbReference>
<dbReference type="Pfam" id="PF02517">
    <property type="entry name" value="Rce1-like"/>
    <property type="match status" value="1"/>
</dbReference>
<keyword evidence="1" id="KW-0472">Membrane</keyword>
<feature type="transmembrane region" description="Helical" evidence="1">
    <location>
        <begin position="332"/>
        <end position="353"/>
    </location>
</feature>
<keyword evidence="1" id="KW-0812">Transmembrane</keyword>